<feature type="region of interest" description="Disordered" evidence="2">
    <location>
        <begin position="40"/>
        <end position="107"/>
    </location>
</feature>
<dbReference type="EMBL" id="JBBWRZ010000011">
    <property type="protein sequence ID" value="KAK8225975.1"/>
    <property type="molecule type" value="Genomic_DNA"/>
</dbReference>
<feature type="compositionally biased region" description="Low complexity" evidence="2">
    <location>
        <begin position="81"/>
        <end position="95"/>
    </location>
</feature>
<reference evidence="3 4" key="1">
    <citation type="submission" date="2024-04" db="EMBL/GenBank/DDBJ databases">
        <title>Phyllosticta paracitricarpa is synonymous to the EU quarantine fungus P. citricarpa based on phylogenomic analyses.</title>
        <authorList>
            <consortium name="Lawrence Berkeley National Laboratory"/>
            <person name="Van Ingen-Buijs V.A."/>
            <person name="Van Westerhoven A.C."/>
            <person name="Haridas S."/>
            <person name="Skiadas P."/>
            <person name="Martin F."/>
            <person name="Groenewald J.Z."/>
            <person name="Crous P.W."/>
            <person name="Seidl M.F."/>
        </authorList>
    </citation>
    <scope>NUCLEOTIDE SEQUENCE [LARGE SCALE GENOMIC DNA]</scope>
    <source>
        <strain evidence="3 4">CBS 123374</strain>
    </source>
</reference>
<dbReference type="Proteomes" id="UP001492380">
    <property type="component" value="Unassembled WGS sequence"/>
</dbReference>
<evidence type="ECO:0000256" key="2">
    <source>
        <dbReference type="SAM" id="MobiDB-lite"/>
    </source>
</evidence>
<keyword evidence="1" id="KW-0175">Coiled coil</keyword>
<feature type="region of interest" description="Disordered" evidence="2">
    <location>
        <begin position="120"/>
        <end position="139"/>
    </location>
</feature>
<feature type="coiled-coil region" evidence="1">
    <location>
        <begin position="397"/>
        <end position="463"/>
    </location>
</feature>
<feature type="region of interest" description="Disordered" evidence="2">
    <location>
        <begin position="155"/>
        <end position="228"/>
    </location>
</feature>
<sequence>MTFVEHIMETIATRSGSPVQAVYAYCPAPAVDSQGVPTFPAGEEHSSHNYGSLGGHVDPHGRRGGHTRHLSQAGMGPTCNKSAQSSQQSVKAMQKGIPTGEQLFGPDQSYLDEFIDTPTRRRNAHSRQVSHMSVEPPTSERAAFQFAEEPYDLPTLPATENYKYGQTSTDGYKGKHDQTRRHARHRHTVSFAPPGEYDHTVSDGAEKQNGQLDGHARHHSELSVKSARTLDEGRSSFVAAKYAQLPDMPIPVHEQEAGQGFPFVKRPSNESIVIGAFPNEFDLLEHDVCIGLIQESQAGLESLKFQVEVGKHDAEISKDKIESLEAEIARLRTKSVLSFSDKQDYRDRIDSLMAEVRYLTTLPHNEKYLDKIKLFEDDARVYRENKFRSEQAHAKEIEALKDEIFSLTSKLKATESAYGDELRRLGGSLDRERFSKESAVRNLKLREDKISRLKKDLEHERESSMERENELLQLRMWKSEAAAKDAERINSVTALFQSVTTAVRHSNEQMDLANRTLTGLL</sequence>
<feature type="compositionally biased region" description="Basic and acidic residues" evidence="2">
    <location>
        <begin position="196"/>
        <end position="206"/>
    </location>
</feature>
<gene>
    <name evidence="3" type="ORF">HDK90DRAFT_71890</name>
</gene>
<organism evidence="3 4">
    <name type="scientific">Phyllosticta capitalensis</name>
    <dbReference type="NCBI Taxonomy" id="121624"/>
    <lineage>
        <taxon>Eukaryota</taxon>
        <taxon>Fungi</taxon>
        <taxon>Dikarya</taxon>
        <taxon>Ascomycota</taxon>
        <taxon>Pezizomycotina</taxon>
        <taxon>Dothideomycetes</taxon>
        <taxon>Dothideomycetes incertae sedis</taxon>
        <taxon>Botryosphaeriales</taxon>
        <taxon>Phyllostictaceae</taxon>
        <taxon>Phyllosticta</taxon>
    </lineage>
</organism>
<evidence type="ECO:0000313" key="3">
    <source>
        <dbReference type="EMBL" id="KAK8225975.1"/>
    </source>
</evidence>
<evidence type="ECO:0000256" key="1">
    <source>
        <dbReference type="SAM" id="Coils"/>
    </source>
</evidence>
<evidence type="ECO:0000313" key="4">
    <source>
        <dbReference type="Proteomes" id="UP001492380"/>
    </source>
</evidence>
<keyword evidence="4" id="KW-1185">Reference proteome</keyword>
<comment type="caution">
    <text evidence="3">The sequence shown here is derived from an EMBL/GenBank/DDBJ whole genome shotgun (WGS) entry which is preliminary data.</text>
</comment>
<protein>
    <submittedName>
        <fullName evidence="3">Uncharacterized protein</fullName>
    </submittedName>
</protein>
<accession>A0ABR1YCS2</accession>
<feature type="compositionally biased region" description="Basic residues" evidence="2">
    <location>
        <begin position="178"/>
        <end position="188"/>
    </location>
</feature>
<proteinExistence type="predicted"/>
<name>A0ABR1YCS2_9PEZI</name>